<evidence type="ECO:0000256" key="4">
    <source>
        <dbReference type="ARBA" id="ARBA00023172"/>
    </source>
</evidence>
<keyword evidence="3" id="KW-0238">DNA-binding</keyword>
<protein>
    <submittedName>
        <fullName evidence="7">Site-specific integrase</fullName>
    </submittedName>
</protein>
<proteinExistence type="inferred from homology"/>
<dbReference type="GO" id="GO:0006310">
    <property type="term" value="P:DNA recombination"/>
    <property type="evidence" value="ECO:0007669"/>
    <property type="project" value="UniProtKB-KW"/>
</dbReference>
<dbReference type="CDD" id="cd01184">
    <property type="entry name" value="INT_C_like_1"/>
    <property type="match status" value="1"/>
</dbReference>
<dbReference type="GO" id="GO:0003677">
    <property type="term" value="F:DNA binding"/>
    <property type="evidence" value="ECO:0007669"/>
    <property type="project" value="UniProtKB-KW"/>
</dbReference>
<organism evidence="7 8">
    <name type="scientific">Novosphingobium ginsenosidimutans</name>
    <dbReference type="NCBI Taxonomy" id="1176536"/>
    <lineage>
        <taxon>Bacteria</taxon>
        <taxon>Pseudomonadati</taxon>
        <taxon>Pseudomonadota</taxon>
        <taxon>Alphaproteobacteria</taxon>
        <taxon>Sphingomonadales</taxon>
        <taxon>Sphingomonadaceae</taxon>
        <taxon>Novosphingobium</taxon>
    </lineage>
</organism>
<dbReference type="AlphaFoldDB" id="A0A5B8S6C3"/>
<feature type="domain" description="Tyr recombinase" evidence="6">
    <location>
        <begin position="363"/>
        <end position="562"/>
    </location>
</feature>
<sequence>MRLKSMKNRGNPVPEVHNRGTQEDGAVPANRNHLQCINGHYRYRRRWPKNVRAVAKGEYFIRHLATSSLEEALRLRPAAEIEFFSEVDRLNGLVEAKPRDVSQAEATILVARWFSAQVRQDAENDLHNPVSDPEQRFNALEASRLMAEFVSDQVGSGELEPFEVHASRLFEEHGIKADPSAPGFRATAQLMARADRERWLLREARLRGDFGYQPTDPVFSSALREEQHKKAPPTVGGLIEAFKADRAPRWSPSSVAAYAPVERVLREVLGSARQLDTLGREDGRKLFDTVRQLPKGLGKSPKLRGLSVAEAIKTGLPPISPKSINATYLAGMKATFRFAVQEQWMAADPLAGLTVVDPVAEADKRDPFTLDQLNKIFGASPWTPRDPAPKGRPLHYWGPLIALFLGMRRGEIAQLRVDDVAEVEKIPVLLVRAGFGKRLKTTNARRMLPLHPELLRLGFLNYAEERRASGAELLWEGEEPDSRGQWGDGFSDWFVRLLKARDISGTKLGLHSFRHNFQDRLREAGLHGTALGQELAGRSKGGHTSNNYGSGYPTAMLAEAIAKIRYQDLHLPPA</sequence>
<dbReference type="Gene3D" id="1.10.443.10">
    <property type="entry name" value="Intergrase catalytic core"/>
    <property type="match status" value="1"/>
</dbReference>
<keyword evidence="4" id="KW-0233">DNA recombination</keyword>
<keyword evidence="2" id="KW-0229">DNA integration</keyword>
<keyword evidence="8" id="KW-1185">Reference proteome</keyword>
<reference evidence="7 8" key="1">
    <citation type="journal article" date="2013" name="J. Microbiol. Biotechnol.">
        <title>Novosphingobium ginsenosidimutans sp. nov., with the ability to convert ginsenoside.</title>
        <authorList>
            <person name="Kim J.K."/>
            <person name="He D."/>
            <person name="Liu Q.M."/>
            <person name="Park H.Y."/>
            <person name="Jung M.S."/>
            <person name="Yoon M.H."/>
            <person name="Kim S.C."/>
            <person name="Im W.T."/>
        </authorList>
    </citation>
    <scope>NUCLEOTIDE SEQUENCE [LARGE SCALE GENOMIC DNA]</scope>
    <source>
        <strain evidence="7 8">FW-6</strain>
    </source>
</reference>
<comment type="similarity">
    <text evidence="1">Belongs to the 'phage' integrase family.</text>
</comment>
<evidence type="ECO:0000313" key="8">
    <source>
        <dbReference type="Proteomes" id="UP000321172"/>
    </source>
</evidence>
<dbReference type="InterPro" id="IPR011010">
    <property type="entry name" value="DNA_brk_join_enz"/>
</dbReference>
<dbReference type="InterPro" id="IPR013762">
    <property type="entry name" value="Integrase-like_cat_sf"/>
</dbReference>
<dbReference type="PROSITE" id="PS51898">
    <property type="entry name" value="TYR_RECOMBINASE"/>
    <property type="match status" value="1"/>
</dbReference>
<dbReference type="Proteomes" id="UP000321172">
    <property type="component" value="Chromosome"/>
</dbReference>
<dbReference type="GO" id="GO:0015074">
    <property type="term" value="P:DNA integration"/>
    <property type="evidence" value="ECO:0007669"/>
    <property type="project" value="UniProtKB-KW"/>
</dbReference>
<evidence type="ECO:0000256" key="3">
    <source>
        <dbReference type="ARBA" id="ARBA00023125"/>
    </source>
</evidence>
<dbReference type="KEGG" id="ngf:FRF71_09055"/>
<accession>A0A5B8S6C3</accession>
<evidence type="ECO:0000256" key="2">
    <source>
        <dbReference type="ARBA" id="ARBA00022908"/>
    </source>
</evidence>
<evidence type="ECO:0000259" key="6">
    <source>
        <dbReference type="PROSITE" id="PS51898"/>
    </source>
</evidence>
<evidence type="ECO:0000256" key="1">
    <source>
        <dbReference type="ARBA" id="ARBA00008857"/>
    </source>
</evidence>
<name>A0A5B8S6C3_9SPHN</name>
<evidence type="ECO:0000256" key="5">
    <source>
        <dbReference type="SAM" id="MobiDB-lite"/>
    </source>
</evidence>
<dbReference type="OrthoDB" id="9784724at2"/>
<gene>
    <name evidence="7" type="ORF">FRF71_09055</name>
</gene>
<dbReference type="EMBL" id="CP042345">
    <property type="protein sequence ID" value="QEA16267.1"/>
    <property type="molecule type" value="Genomic_DNA"/>
</dbReference>
<dbReference type="InterPro" id="IPR002104">
    <property type="entry name" value="Integrase_catalytic"/>
</dbReference>
<dbReference type="PANTHER" id="PTHR30349:SF41">
    <property type="entry name" value="INTEGRASE_RECOMBINASE PROTEIN MJ0367-RELATED"/>
    <property type="match status" value="1"/>
</dbReference>
<feature type="region of interest" description="Disordered" evidence="5">
    <location>
        <begin position="1"/>
        <end position="27"/>
    </location>
</feature>
<dbReference type="SUPFAM" id="SSF56349">
    <property type="entry name" value="DNA breaking-rejoining enzymes"/>
    <property type="match status" value="1"/>
</dbReference>
<evidence type="ECO:0000313" key="7">
    <source>
        <dbReference type="EMBL" id="QEA16267.1"/>
    </source>
</evidence>
<dbReference type="PANTHER" id="PTHR30349">
    <property type="entry name" value="PHAGE INTEGRASE-RELATED"/>
    <property type="match status" value="1"/>
</dbReference>
<dbReference type="InterPro" id="IPR050090">
    <property type="entry name" value="Tyrosine_recombinase_XerCD"/>
</dbReference>